<dbReference type="PANTHER" id="PTHR36414">
    <property type="entry name" value="PROTEIN SUR7"/>
    <property type="match status" value="1"/>
</dbReference>
<accession>A0A4P6XU24</accession>
<dbReference type="Pfam" id="PF06687">
    <property type="entry name" value="SUR7"/>
    <property type="match status" value="1"/>
</dbReference>
<feature type="chain" id="PRO_5021010190" evidence="2">
    <location>
        <begin position="21"/>
        <end position="215"/>
    </location>
</feature>
<dbReference type="PANTHER" id="PTHR36414:SF1">
    <property type="entry name" value="PROTEIN SUR7"/>
    <property type="match status" value="1"/>
</dbReference>
<proteinExistence type="predicted"/>
<keyword evidence="1" id="KW-0472">Membrane</keyword>
<evidence type="ECO:0000256" key="2">
    <source>
        <dbReference type="SAM" id="SignalP"/>
    </source>
</evidence>
<dbReference type="Gene3D" id="1.20.58.390">
    <property type="entry name" value="Neurotransmitter-gated ion-channel transmembrane domain"/>
    <property type="match status" value="1"/>
</dbReference>
<sequence>MLRKFLSCLLVVCVMGAVTALVFVNISGTSNDNFITNFYFSEVEGTYRWTMYGVCQQVDNGAIQCSSPSPAYPYSPAENFSFNNIPEEFRSQRNTYYYLLRIAYGFFLVGLLFSVLSLIVVILPGCSMGHRTGLPATTMLFMTFLFATVAATLDTVAHMKGVRVFTNAGFRANIGRNMFICMWTGAGLMFVAACALGIRNRLHQTKMMHPRMANV</sequence>
<gene>
    <name evidence="3" type="primary">MPUL0D04650</name>
    <name evidence="3" type="ORF">METSCH_D04650</name>
</gene>
<evidence type="ECO:0000313" key="3">
    <source>
        <dbReference type="EMBL" id="QBM89394.1"/>
    </source>
</evidence>
<dbReference type="Proteomes" id="UP000292447">
    <property type="component" value="Chromosome IV"/>
</dbReference>
<keyword evidence="2" id="KW-0732">Signal</keyword>
<organism evidence="3 4">
    <name type="scientific">Metschnikowia aff. pulcherrima</name>
    <dbReference type="NCBI Taxonomy" id="2163413"/>
    <lineage>
        <taxon>Eukaryota</taxon>
        <taxon>Fungi</taxon>
        <taxon>Dikarya</taxon>
        <taxon>Ascomycota</taxon>
        <taxon>Saccharomycotina</taxon>
        <taxon>Pichiomycetes</taxon>
        <taxon>Metschnikowiaceae</taxon>
        <taxon>Metschnikowia</taxon>
    </lineage>
</organism>
<dbReference type="GO" id="GO:0031505">
    <property type="term" value="P:fungal-type cell wall organization"/>
    <property type="evidence" value="ECO:0007669"/>
    <property type="project" value="TreeGrafter"/>
</dbReference>
<dbReference type="GO" id="GO:0005886">
    <property type="term" value="C:plasma membrane"/>
    <property type="evidence" value="ECO:0007669"/>
    <property type="project" value="InterPro"/>
</dbReference>
<dbReference type="InterPro" id="IPR038050">
    <property type="entry name" value="Neuro_actylchol_rec"/>
</dbReference>
<feature type="transmembrane region" description="Helical" evidence="1">
    <location>
        <begin position="102"/>
        <end position="126"/>
    </location>
</feature>
<dbReference type="GO" id="GO:0032185">
    <property type="term" value="P:septin cytoskeleton organization"/>
    <property type="evidence" value="ECO:0007669"/>
    <property type="project" value="TreeGrafter"/>
</dbReference>
<reference evidence="4" key="1">
    <citation type="submission" date="2019-03" db="EMBL/GenBank/DDBJ databases">
        <title>Snf2 controls pulcherriminic acid biosynthesis and connects pigmentation and antifungal activity of the yeast Metschnikowia pulcherrima.</title>
        <authorList>
            <person name="Gore-Lloyd D."/>
            <person name="Sumann I."/>
            <person name="Brachmann A.O."/>
            <person name="Schneeberger K."/>
            <person name="Ortiz-Merino R.A."/>
            <person name="Moreno-Beltran M."/>
            <person name="Schlaefli M."/>
            <person name="Kirner P."/>
            <person name="Santos Kron A."/>
            <person name="Wolfe K.H."/>
            <person name="Piel J."/>
            <person name="Ahrens C.H."/>
            <person name="Henk D."/>
            <person name="Freimoser F.M."/>
        </authorList>
    </citation>
    <scope>NUCLEOTIDE SEQUENCE [LARGE SCALE GENOMIC DNA]</scope>
    <source>
        <strain evidence="4">APC 1.2</strain>
    </source>
</reference>
<evidence type="ECO:0000256" key="1">
    <source>
        <dbReference type="SAM" id="Phobius"/>
    </source>
</evidence>
<evidence type="ECO:0000313" key="4">
    <source>
        <dbReference type="Proteomes" id="UP000292447"/>
    </source>
</evidence>
<dbReference type="GO" id="GO:0005938">
    <property type="term" value="C:cell cortex"/>
    <property type="evidence" value="ECO:0007669"/>
    <property type="project" value="TreeGrafter"/>
</dbReference>
<dbReference type="AlphaFoldDB" id="A0A4P6XU24"/>
<feature type="transmembrane region" description="Helical" evidence="1">
    <location>
        <begin position="138"/>
        <end position="157"/>
    </location>
</feature>
<dbReference type="GO" id="GO:0045121">
    <property type="term" value="C:membrane raft"/>
    <property type="evidence" value="ECO:0007669"/>
    <property type="project" value="TreeGrafter"/>
</dbReference>
<dbReference type="GO" id="GO:0030866">
    <property type="term" value="P:cortical actin cytoskeleton organization"/>
    <property type="evidence" value="ECO:0007669"/>
    <property type="project" value="TreeGrafter"/>
</dbReference>
<dbReference type="EMBL" id="CP034459">
    <property type="protein sequence ID" value="QBM89394.1"/>
    <property type="molecule type" value="Genomic_DNA"/>
</dbReference>
<protein>
    <submittedName>
        <fullName evidence="3">SUR7/PalI family protein</fullName>
    </submittedName>
</protein>
<keyword evidence="1" id="KW-1133">Transmembrane helix</keyword>
<dbReference type="InterPro" id="IPR009571">
    <property type="entry name" value="SUR7/Rim9-like_fungi"/>
</dbReference>
<keyword evidence="1" id="KW-0812">Transmembrane</keyword>
<dbReference type="GO" id="GO:0006897">
    <property type="term" value="P:endocytosis"/>
    <property type="evidence" value="ECO:0007669"/>
    <property type="project" value="TreeGrafter"/>
</dbReference>
<name>A0A4P6XU24_9ASCO</name>
<feature type="signal peptide" evidence="2">
    <location>
        <begin position="1"/>
        <end position="20"/>
    </location>
</feature>
<feature type="transmembrane region" description="Helical" evidence="1">
    <location>
        <begin position="177"/>
        <end position="198"/>
    </location>
</feature>
<keyword evidence="4" id="KW-1185">Reference proteome</keyword>